<dbReference type="InterPro" id="IPR036890">
    <property type="entry name" value="HATPase_C_sf"/>
</dbReference>
<dbReference type="InterPro" id="IPR050736">
    <property type="entry name" value="Sensor_HK_Regulatory"/>
</dbReference>
<feature type="transmembrane region" description="Helical" evidence="8">
    <location>
        <begin position="57"/>
        <end position="79"/>
    </location>
</feature>
<dbReference type="SUPFAM" id="SSF55874">
    <property type="entry name" value="ATPase domain of HSP90 chaperone/DNA topoisomerase II/histidine kinase"/>
    <property type="match status" value="1"/>
</dbReference>
<evidence type="ECO:0000256" key="8">
    <source>
        <dbReference type="SAM" id="Phobius"/>
    </source>
</evidence>
<dbReference type="PRINTS" id="PR00344">
    <property type="entry name" value="BCTRLSENSOR"/>
</dbReference>
<feature type="transmembrane region" description="Helical" evidence="8">
    <location>
        <begin position="33"/>
        <end position="51"/>
    </location>
</feature>
<name>A0A2Z2NWU8_9GAMM</name>
<dbReference type="EC" id="2.7.13.3" evidence="2"/>
<sequence length="600" mass="66552">MHNTLKTVITQRHIEPRVAVEAIDFVYANLIDVSRLQVLFPLIIAVLYWPLVSHSLIVVWCIASISIYLARIFLALAYKRKDPDNYSPYRWGLYFTATCLVSGLLWGTSGWLFFVPDAESQQTILYVLIVGTAAGAIIISSYWMIGYLAYAIPAISLLSLNLFFRGDVDDAILGGILFLYLGMVIGVARKVRVQAYSGINLRFDNLDLVEQLREQKLEAERSNRAKTQFLAAANHDLRQPVHALSLLSYSIKSELDSDRGKSLYIHLSQAIDNLSSLLSSLLDLSQLDAGAMKVQLSEFSVASIAASVQSEYQSLAEARNITLKVIACRGGVSTDFVLLRRLIGNLVSNAIRHTHAGGVLVAFRHRGEKVLVQVWDTGIGIPESEHKEIFREFYQVANPQRNSENGLGLGLAICTRIANLLHTTLTLKSQVDKGTLLSFCLPSALTTIDRADEVIHFDTDILTHKTVLLIDDDLTGLNALSSVLTQHGMRVTQSESYERAEELVFDVGLHPDIIVSDFRLAQQTNGIELINRLRQHPALVNTPAILITGDTAVEVLRQLQNSEIPVINKPVSANTLLPRIHDLLIDSNNLADEQSGLRIR</sequence>
<dbReference type="InterPro" id="IPR011006">
    <property type="entry name" value="CheY-like_superfamily"/>
</dbReference>
<dbReference type="InterPro" id="IPR004358">
    <property type="entry name" value="Sig_transdc_His_kin-like_C"/>
</dbReference>
<dbReference type="SUPFAM" id="SSF47384">
    <property type="entry name" value="Homodimeric domain of signal transducing histidine kinase"/>
    <property type="match status" value="1"/>
</dbReference>
<evidence type="ECO:0000259" key="10">
    <source>
        <dbReference type="PROSITE" id="PS50110"/>
    </source>
</evidence>
<dbReference type="SMART" id="SM00387">
    <property type="entry name" value="HATPase_c"/>
    <property type="match status" value="1"/>
</dbReference>
<dbReference type="OrthoDB" id="7051659at2"/>
<dbReference type="KEGG" id="gai:IMCC3135_28885"/>
<feature type="domain" description="Histidine kinase" evidence="9">
    <location>
        <begin position="232"/>
        <end position="445"/>
    </location>
</feature>
<dbReference type="EMBL" id="CP018632">
    <property type="protein sequence ID" value="ASJ75829.1"/>
    <property type="molecule type" value="Genomic_DNA"/>
</dbReference>
<keyword evidence="6" id="KW-0902">Two-component regulatory system</keyword>
<evidence type="ECO:0000259" key="9">
    <source>
        <dbReference type="PROSITE" id="PS50109"/>
    </source>
</evidence>
<dbReference type="SMART" id="SM00388">
    <property type="entry name" value="HisKA"/>
    <property type="match status" value="1"/>
</dbReference>
<dbReference type="Proteomes" id="UP000250079">
    <property type="component" value="Chromosome"/>
</dbReference>
<dbReference type="Gene3D" id="1.10.287.130">
    <property type="match status" value="1"/>
</dbReference>
<dbReference type="PANTHER" id="PTHR43711:SF1">
    <property type="entry name" value="HISTIDINE KINASE 1"/>
    <property type="match status" value="1"/>
</dbReference>
<dbReference type="InterPro" id="IPR003661">
    <property type="entry name" value="HisK_dim/P_dom"/>
</dbReference>
<evidence type="ECO:0000313" key="12">
    <source>
        <dbReference type="Proteomes" id="UP000250079"/>
    </source>
</evidence>
<dbReference type="PROSITE" id="PS50110">
    <property type="entry name" value="RESPONSE_REGULATORY"/>
    <property type="match status" value="1"/>
</dbReference>
<evidence type="ECO:0000256" key="2">
    <source>
        <dbReference type="ARBA" id="ARBA00012438"/>
    </source>
</evidence>
<feature type="transmembrane region" description="Helical" evidence="8">
    <location>
        <begin position="147"/>
        <end position="165"/>
    </location>
</feature>
<evidence type="ECO:0000256" key="1">
    <source>
        <dbReference type="ARBA" id="ARBA00000085"/>
    </source>
</evidence>
<protein>
    <recommendedName>
        <fullName evidence="2">histidine kinase</fullName>
        <ecNumber evidence="2">2.7.13.3</ecNumber>
    </recommendedName>
</protein>
<dbReference type="AlphaFoldDB" id="A0A2Z2NWU8"/>
<feature type="transmembrane region" description="Helical" evidence="8">
    <location>
        <begin position="120"/>
        <end position="140"/>
    </location>
</feature>
<keyword evidence="3 7" id="KW-0597">Phosphoprotein</keyword>
<accession>A0A2Z2NWU8</accession>
<evidence type="ECO:0000256" key="5">
    <source>
        <dbReference type="ARBA" id="ARBA00022777"/>
    </source>
</evidence>
<feature type="domain" description="Response regulatory" evidence="10">
    <location>
        <begin position="466"/>
        <end position="584"/>
    </location>
</feature>
<dbReference type="InterPro" id="IPR003594">
    <property type="entry name" value="HATPase_dom"/>
</dbReference>
<gene>
    <name evidence="11" type="primary">rcsC_5</name>
    <name evidence="11" type="ORF">IMCC3135_28885</name>
</gene>
<evidence type="ECO:0000256" key="4">
    <source>
        <dbReference type="ARBA" id="ARBA00022679"/>
    </source>
</evidence>
<organism evidence="11 12">
    <name type="scientific">Granulosicoccus antarcticus IMCC3135</name>
    <dbReference type="NCBI Taxonomy" id="1192854"/>
    <lineage>
        <taxon>Bacteria</taxon>
        <taxon>Pseudomonadati</taxon>
        <taxon>Pseudomonadota</taxon>
        <taxon>Gammaproteobacteria</taxon>
        <taxon>Chromatiales</taxon>
        <taxon>Granulosicoccaceae</taxon>
        <taxon>Granulosicoccus</taxon>
    </lineage>
</organism>
<proteinExistence type="predicted"/>
<evidence type="ECO:0000256" key="6">
    <source>
        <dbReference type="ARBA" id="ARBA00023012"/>
    </source>
</evidence>
<keyword evidence="8" id="KW-0812">Transmembrane</keyword>
<dbReference type="Pfam" id="PF02518">
    <property type="entry name" value="HATPase_c"/>
    <property type="match status" value="1"/>
</dbReference>
<dbReference type="Gene3D" id="3.30.565.10">
    <property type="entry name" value="Histidine kinase-like ATPase, C-terminal domain"/>
    <property type="match status" value="1"/>
</dbReference>
<dbReference type="InterPro" id="IPR005467">
    <property type="entry name" value="His_kinase_dom"/>
</dbReference>
<feature type="modified residue" description="4-aspartylphosphate" evidence="7">
    <location>
        <position position="517"/>
    </location>
</feature>
<reference evidence="11 12" key="1">
    <citation type="submission" date="2016-12" db="EMBL/GenBank/DDBJ databases">
        <authorList>
            <person name="Song W.-J."/>
            <person name="Kurnit D.M."/>
        </authorList>
    </citation>
    <scope>NUCLEOTIDE SEQUENCE [LARGE SCALE GENOMIC DNA]</scope>
    <source>
        <strain evidence="11 12">IMCC3135</strain>
    </source>
</reference>
<dbReference type="InterPro" id="IPR036097">
    <property type="entry name" value="HisK_dim/P_sf"/>
</dbReference>
<dbReference type="PANTHER" id="PTHR43711">
    <property type="entry name" value="TWO-COMPONENT HISTIDINE KINASE"/>
    <property type="match status" value="1"/>
</dbReference>
<evidence type="ECO:0000256" key="3">
    <source>
        <dbReference type="ARBA" id="ARBA00022553"/>
    </source>
</evidence>
<keyword evidence="8" id="KW-1133">Transmembrane helix</keyword>
<dbReference type="SMART" id="SM00448">
    <property type="entry name" value="REC"/>
    <property type="match status" value="1"/>
</dbReference>
<comment type="catalytic activity">
    <reaction evidence="1">
        <text>ATP + protein L-histidine = ADP + protein N-phospho-L-histidine.</text>
        <dbReference type="EC" id="2.7.13.3"/>
    </reaction>
</comment>
<evidence type="ECO:0000256" key="7">
    <source>
        <dbReference type="PROSITE-ProRule" id="PRU00169"/>
    </source>
</evidence>
<feature type="transmembrane region" description="Helical" evidence="8">
    <location>
        <begin position="171"/>
        <end position="188"/>
    </location>
</feature>
<dbReference type="SUPFAM" id="SSF52172">
    <property type="entry name" value="CheY-like"/>
    <property type="match status" value="1"/>
</dbReference>
<dbReference type="PROSITE" id="PS50109">
    <property type="entry name" value="HIS_KIN"/>
    <property type="match status" value="1"/>
</dbReference>
<dbReference type="Gene3D" id="3.40.50.2300">
    <property type="match status" value="1"/>
</dbReference>
<dbReference type="RefSeq" id="WP_088920679.1">
    <property type="nucleotide sequence ID" value="NZ_CP018632.1"/>
</dbReference>
<dbReference type="Pfam" id="PF00072">
    <property type="entry name" value="Response_reg"/>
    <property type="match status" value="1"/>
</dbReference>
<feature type="transmembrane region" description="Helical" evidence="8">
    <location>
        <begin position="91"/>
        <end position="114"/>
    </location>
</feature>
<dbReference type="CDD" id="cd00075">
    <property type="entry name" value="HATPase"/>
    <property type="match status" value="1"/>
</dbReference>
<dbReference type="Pfam" id="PF00512">
    <property type="entry name" value="HisKA"/>
    <property type="match status" value="1"/>
</dbReference>
<evidence type="ECO:0000313" key="11">
    <source>
        <dbReference type="EMBL" id="ASJ75829.1"/>
    </source>
</evidence>
<dbReference type="InterPro" id="IPR001789">
    <property type="entry name" value="Sig_transdc_resp-reg_receiver"/>
</dbReference>
<keyword evidence="12" id="KW-1185">Reference proteome</keyword>
<dbReference type="CDD" id="cd00082">
    <property type="entry name" value="HisKA"/>
    <property type="match status" value="1"/>
</dbReference>
<keyword evidence="4 11" id="KW-0808">Transferase</keyword>
<dbReference type="CDD" id="cd00156">
    <property type="entry name" value="REC"/>
    <property type="match status" value="1"/>
</dbReference>
<keyword evidence="5 11" id="KW-0418">Kinase</keyword>
<dbReference type="GO" id="GO:0000155">
    <property type="term" value="F:phosphorelay sensor kinase activity"/>
    <property type="evidence" value="ECO:0007669"/>
    <property type="project" value="InterPro"/>
</dbReference>
<keyword evidence="8" id="KW-0472">Membrane</keyword>